<evidence type="ECO:0000313" key="6">
    <source>
        <dbReference type="Proteomes" id="UP000589520"/>
    </source>
</evidence>
<dbReference type="AlphaFoldDB" id="A0A7Y9THT2"/>
<evidence type="ECO:0000256" key="2">
    <source>
        <dbReference type="ARBA" id="ARBA00013064"/>
    </source>
</evidence>
<dbReference type="InterPro" id="IPR016667">
    <property type="entry name" value="Caps_polysacc_synth_CpsB/CapC"/>
</dbReference>
<organism evidence="5 6">
    <name type="scientific">Granulicella arctica</name>
    <dbReference type="NCBI Taxonomy" id="940613"/>
    <lineage>
        <taxon>Bacteria</taxon>
        <taxon>Pseudomonadati</taxon>
        <taxon>Acidobacteriota</taxon>
        <taxon>Terriglobia</taxon>
        <taxon>Terriglobales</taxon>
        <taxon>Acidobacteriaceae</taxon>
        <taxon>Granulicella</taxon>
    </lineage>
</organism>
<accession>A0A7Y9THT2</accession>
<proteinExistence type="inferred from homology"/>
<dbReference type="GO" id="GO:0004725">
    <property type="term" value="F:protein tyrosine phosphatase activity"/>
    <property type="evidence" value="ECO:0007669"/>
    <property type="project" value="UniProtKB-EC"/>
</dbReference>
<dbReference type="PANTHER" id="PTHR39181">
    <property type="entry name" value="TYROSINE-PROTEIN PHOSPHATASE YWQE"/>
    <property type="match status" value="1"/>
</dbReference>
<keyword evidence="3 5" id="KW-0378">Hydrolase</keyword>
<name>A0A7Y9THT2_9BACT</name>
<dbReference type="EC" id="3.1.3.48" evidence="2"/>
<sequence length="267" mass="29839">MIDLHHHLLPGLDDGSKSMENSVAMAKLAVADGITHVVCTPHANGQYVYDPSVNEAKITELRRLLAQENVPLTLGMGCDFHLSYDNIQDAKENPTRYAINGLGYVLVEIPDYGLPRGLTEIFYELQLVGLTPILTHPERNPTLQADMKRIEEWLRGGVLIQVTGDSVRGSMGRSAERIAHLLLANRWVHFLATDAHNTSSRPPRLSEARAIVAKKYGAEYAELLCETNPWAVYQGDALPVQEVPRNLYEDREEKSWFQKLTGKLTGK</sequence>
<dbReference type="RefSeq" id="WP_179492627.1">
    <property type="nucleotide sequence ID" value="NZ_JACCCW010000002.1"/>
</dbReference>
<dbReference type="GO" id="GO:0030145">
    <property type="term" value="F:manganese ion binding"/>
    <property type="evidence" value="ECO:0007669"/>
    <property type="project" value="InterPro"/>
</dbReference>
<dbReference type="Proteomes" id="UP000589520">
    <property type="component" value="Unassembled WGS sequence"/>
</dbReference>
<comment type="similarity">
    <text evidence="1">Belongs to the metallo-dependent hydrolases superfamily. CpsB/CapC family.</text>
</comment>
<evidence type="ECO:0000256" key="4">
    <source>
        <dbReference type="ARBA" id="ARBA00051722"/>
    </source>
</evidence>
<dbReference type="Pfam" id="PF19567">
    <property type="entry name" value="CpsB_CapC"/>
    <property type="match status" value="1"/>
</dbReference>
<evidence type="ECO:0000256" key="1">
    <source>
        <dbReference type="ARBA" id="ARBA00005750"/>
    </source>
</evidence>
<dbReference type="PIRSF" id="PIRSF016557">
    <property type="entry name" value="Caps_synth_CpsB"/>
    <property type="match status" value="1"/>
</dbReference>
<keyword evidence="6" id="KW-1185">Reference proteome</keyword>
<dbReference type="SUPFAM" id="SSF89550">
    <property type="entry name" value="PHP domain-like"/>
    <property type="match status" value="1"/>
</dbReference>
<evidence type="ECO:0000256" key="3">
    <source>
        <dbReference type="ARBA" id="ARBA00022801"/>
    </source>
</evidence>
<gene>
    <name evidence="5" type="ORF">HDF17_003224</name>
</gene>
<evidence type="ECO:0000313" key="5">
    <source>
        <dbReference type="EMBL" id="NYF80904.1"/>
    </source>
</evidence>
<reference evidence="5 6" key="1">
    <citation type="submission" date="2020-07" db="EMBL/GenBank/DDBJ databases">
        <title>Genomic Encyclopedia of Type Strains, Phase IV (KMG-V): Genome sequencing to study the core and pangenomes of soil and plant-associated prokaryotes.</title>
        <authorList>
            <person name="Whitman W."/>
        </authorList>
    </citation>
    <scope>NUCLEOTIDE SEQUENCE [LARGE SCALE GENOMIC DNA]</scope>
    <source>
        <strain evidence="5 6">X4EP2</strain>
    </source>
</reference>
<dbReference type="EMBL" id="JACCCW010000002">
    <property type="protein sequence ID" value="NYF80904.1"/>
    <property type="molecule type" value="Genomic_DNA"/>
</dbReference>
<dbReference type="InterPro" id="IPR016195">
    <property type="entry name" value="Pol/histidinol_Pase-like"/>
</dbReference>
<dbReference type="Gene3D" id="3.20.20.140">
    <property type="entry name" value="Metal-dependent hydrolases"/>
    <property type="match status" value="1"/>
</dbReference>
<comment type="catalytic activity">
    <reaction evidence="4">
        <text>O-phospho-L-tyrosyl-[protein] + H2O = L-tyrosyl-[protein] + phosphate</text>
        <dbReference type="Rhea" id="RHEA:10684"/>
        <dbReference type="Rhea" id="RHEA-COMP:10136"/>
        <dbReference type="Rhea" id="RHEA-COMP:20101"/>
        <dbReference type="ChEBI" id="CHEBI:15377"/>
        <dbReference type="ChEBI" id="CHEBI:43474"/>
        <dbReference type="ChEBI" id="CHEBI:46858"/>
        <dbReference type="ChEBI" id="CHEBI:61978"/>
        <dbReference type="EC" id="3.1.3.48"/>
    </reaction>
</comment>
<dbReference type="PANTHER" id="PTHR39181:SF1">
    <property type="entry name" value="TYROSINE-PROTEIN PHOSPHATASE YWQE"/>
    <property type="match status" value="1"/>
</dbReference>
<protein>
    <recommendedName>
        <fullName evidence="2">protein-tyrosine-phosphatase</fullName>
        <ecNumber evidence="2">3.1.3.48</ecNumber>
    </recommendedName>
</protein>
<comment type="caution">
    <text evidence="5">The sequence shown here is derived from an EMBL/GenBank/DDBJ whole genome shotgun (WGS) entry which is preliminary data.</text>
</comment>